<gene>
    <name evidence="2" type="ORF">CLAFUR5_00183</name>
</gene>
<feature type="region of interest" description="Disordered" evidence="1">
    <location>
        <begin position="100"/>
        <end position="142"/>
    </location>
</feature>
<reference evidence="2" key="2">
    <citation type="journal article" date="2022" name="Microb. Genom.">
        <title>A chromosome-scale genome assembly of the tomato pathogen Cladosporium fulvum reveals a compartmentalized genome architecture and the presence of a dispensable chromosome.</title>
        <authorList>
            <person name="Zaccaron A.Z."/>
            <person name="Chen L.H."/>
            <person name="Samaras A."/>
            <person name="Stergiopoulos I."/>
        </authorList>
    </citation>
    <scope>NUCLEOTIDE SEQUENCE</scope>
    <source>
        <strain evidence="2">Race5_Kim</strain>
    </source>
</reference>
<dbReference type="KEGG" id="ffu:CLAFUR5_00183"/>
<reference evidence="2" key="1">
    <citation type="submission" date="2021-12" db="EMBL/GenBank/DDBJ databases">
        <authorList>
            <person name="Zaccaron A."/>
            <person name="Stergiopoulos I."/>
        </authorList>
    </citation>
    <scope>NUCLEOTIDE SEQUENCE</scope>
    <source>
        <strain evidence="2">Race5_Kim</strain>
    </source>
</reference>
<dbReference type="EMBL" id="CP090163">
    <property type="protein sequence ID" value="UJO10782.1"/>
    <property type="molecule type" value="Genomic_DNA"/>
</dbReference>
<accession>A0A9Q8L4R4</accession>
<dbReference type="GeneID" id="71980061"/>
<proteinExistence type="predicted"/>
<evidence type="ECO:0000256" key="1">
    <source>
        <dbReference type="SAM" id="MobiDB-lite"/>
    </source>
</evidence>
<name>A0A9Q8L4R4_PASFU</name>
<protein>
    <submittedName>
        <fullName evidence="2">Uncharacterized protein</fullName>
    </submittedName>
</protein>
<evidence type="ECO:0000313" key="3">
    <source>
        <dbReference type="Proteomes" id="UP000756132"/>
    </source>
</evidence>
<organism evidence="2 3">
    <name type="scientific">Passalora fulva</name>
    <name type="common">Tomato leaf mold</name>
    <name type="synonym">Cladosporium fulvum</name>
    <dbReference type="NCBI Taxonomy" id="5499"/>
    <lineage>
        <taxon>Eukaryota</taxon>
        <taxon>Fungi</taxon>
        <taxon>Dikarya</taxon>
        <taxon>Ascomycota</taxon>
        <taxon>Pezizomycotina</taxon>
        <taxon>Dothideomycetes</taxon>
        <taxon>Dothideomycetidae</taxon>
        <taxon>Mycosphaerellales</taxon>
        <taxon>Mycosphaerellaceae</taxon>
        <taxon>Fulvia</taxon>
    </lineage>
</organism>
<dbReference type="Proteomes" id="UP000756132">
    <property type="component" value="Chromosome 1"/>
</dbReference>
<sequence length="142" mass="14896">MPAPAGAATIDWNKYHAQMRTALSVLFEDYSDLKGVDKVKIFNKVPQSVRKAPRWAQGRTMVVDLKKKIKDAATSLGIGGLATLPVYSAADGVASVTRRGIRVPVKPQGAGSGSEGDSEGDGGEETYRGLGSGPPKPLGSEK</sequence>
<dbReference type="RefSeq" id="XP_047755148.1">
    <property type="nucleotide sequence ID" value="XM_047899331.1"/>
</dbReference>
<evidence type="ECO:0000313" key="2">
    <source>
        <dbReference type="EMBL" id="UJO10782.1"/>
    </source>
</evidence>
<dbReference type="AlphaFoldDB" id="A0A9Q8L4R4"/>
<keyword evidence="3" id="KW-1185">Reference proteome</keyword>